<protein>
    <submittedName>
        <fullName evidence="1">Uncharacterized protein</fullName>
    </submittedName>
</protein>
<evidence type="ECO:0000313" key="2">
    <source>
        <dbReference type="Proteomes" id="UP000652219"/>
    </source>
</evidence>
<comment type="caution">
    <text evidence="1">The sequence shown here is derived from an EMBL/GenBank/DDBJ whole genome shotgun (WGS) entry which is preliminary data.</text>
</comment>
<accession>A0A8H6J281</accession>
<dbReference type="Proteomes" id="UP000652219">
    <property type="component" value="Unassembled WGS sequence"/>
</dbReference>
<proteinExistence type="predicted"/>
<organism evidence="1 2">
    <name type="scientific">Colletotrichum sojae</name>
    <dbReference type="NCBI Taxonomy" id="2175907"/>
    <lineage>
        <taxon>Eukaryota</taxon>
        <taxon>Fungi</taxon>
        <taxon>Dikarya</taxon>
        <taxon>Ascomycota</taxon>
        <taxon>Pezizomycotina</taxon>
        <taxon>Sordariomycetes</taxon>
        <taxon>Hypocreomycetidae</taxon>
        <taxon>Glomerellales</taxon>
        <taxon>Glomerellaceae</taxon>
        <taxon>Colletotrichum</taxon>
        <taxon>Colletotrichum orchidearum species complex</taxon>
    </lineage>
</organism>
<reference evidence="1 2" key="1">
    <citation type="journal article" date="2020" name="Phytopathology">
        <title>Genome Sequence Resources of Colletotrichum truncatum, C. plurivorum, C. musicola, and C. sojae: Four Species Pathogenic to Soybean (Glycine max).</title>
        <authorList>
            <person name="Rogerio F."/>
            <person name="Boufleur T.R."/>
            <person name="Ciampi-Guillardi M."/>
            <person name="Sukno S.A."/>
            <person name="Thon M.R."/>
            <person name="Massola Junior N.S."/>
            <person name="Baroncelli R."/>
        </authorList>
    </citation>
    <scope>NUCLEOTIDE SEQUENCE [LARGE SCALE GENOMIC DNA]</scope>
    <source>
        <strain evidence="1 2">LFN0009</strain>
    </source>
</reference>
<gene>
    <name evidence="1" type="ORF">CSOJ01_09912</name>
</gene>
<dbReference type="AlphaFoldDB" id="A0A8H6J281"/>
<name>A0A8H6J281_9PEZI</name>
<evidence type="ECO:0000313" key="1">
    <source>
        <dbReference type="EMBL" id="KAF6804818.1"/>
    </source>
</evidence>
<dbReference type="EMBL" id="WIGN01000198">
    <property type="protein sequence ID" value="KAF6804818.1"/>
    <property type="molecule type" value="Genomic_DNA"/>
</dbReference>
<sequence length="133" mass="14492">MNIAGPAKQTKRTRKPDVSIVVRKGGGVIENDILTKDDLHELRCPPRQLPFESAETTAAFHQSVDDLSFGLTSVRRSPHVAVAVGGEDREVVAIPRAVAAEAMELSPLQLCGEATCDWGKDHKIQYGVNVYKI</sequence>
<keyword evidence="2" id="KW-1185">Reference proteome</keyword>